<keyword evidence="1" id="KW-0472">Membrane</keyword>
<reference evidence="2 3" key="1">
    <citation type="submission" date="2012-02" db="EMBL/GenBank/DDBJ databases">
        <title>Shotgun genome sequence of Phaeospirillum photometricum DSM 122.</title>
        <authorList>
            <person name="Duquesne K."/>
            <person name="Sturgis J."/>
        </authorList>
    </citation>
    <scope>NUCLEOTIDE SEQUENCE [LARGE SCALE GENOMIC DNA]</scope>
    <source>
        <strain evidence="3">DSM122</strain>
    </source>
</reference>
<dbReference type="OrthoDB" id="146345at2"/>
<dbReference type="PATRIC" id="fig|1150469.3.peg.905"/>
<dbReference type="Proteomes" id="UP000033220">
    <property type="component" value="Chromosome DSM 122"/>
</dbReference>
<sequence>MPHHLSPVAALFARADLHYGSDTAILFSGFALRLLLYGLMGSFAAAFMKRFGLRPVASVALGVIGAGGLGSSFMTEFWSYGLCGLSLPYPPFTDSGLASPSLFPMSYALDWGRFLAVNLTDDRFGELANLVFG</sequence>
<accession>H6SQU7</accession>
<evidence type="ECO:0000313" key="2">
    <source>
        <dbReference type="EMBL" id="CCG07412.1"/>
    </source>
</evidence>
<dbReference type="KEGG" id="rpm:RSPPHO_00786"/>
<dbReference type="RefSeq" id="WP_014414052.1">
    <property type="nucleotide sequence ID" value="NC_017059.1"/>
</dbReference>
<organism evidence="2 3">
    <name type="scientific">Pararhodospirillum photometricum DSM 122</name>
    <dbReference type="NCBI Taxonomy" id="1150469"/>
    <lineage>
        <taxon>Bacteria</taxon>
        <taxon>Pseudomonadati</taxon>
        <taxon>Pseudomonadota</taxon>
        <taxon>Alphaproteobacteria</taxon>
        <taxon>Rhodospirillales</taxon>
        <taxon>Rhodospirillaceae</taxon>
        <taxon>Pararhodospirillum</taxon>
    </lineage>
</organism>
<proteinExistence type="predicted"/>
<dbReference type="AlphaFoldDB" id="H6SQU7"/>
<keyword evidence="1" id="KW-0812">Transmembrane</keyword>
<feature type="transmembrane region" description="Helical" evidence="1">
    <location>
        <begin position="24"/>
        <end position="47"/>
    </location>
</feature>
<name>H6SQU7_PARPM</name>
<keyword evidence="3" id="KW-1185">Reference proteome</keyword>
<gene>
    <name evidence="2" type="ORF">RSPPHO_00786</name>
</gene>
<protein>
    <submittedName>
        <fullName evidence="2">Major facilitator superfamily MFS_1</fullName>
    </submittedName>
</protein>
<dbReference type="eggNOG" id="COG2814">
    <property type="taxonomic scope" value="Bacteria"/>
</dbReference>
<evidence type="ECO:0000313" key="3">
    <source>
        <dbReference type="Proteomes" id="UP000033220"/>
    </source>
</evidence>
<evidence type="ECO:0000256" key="1">
    <source>
        <dbReference type="SAM" id="Phobius"/>
    </source>
</evidence>
<dbReference type="EMBL" id="HE663493">
    <property type="protein sequence ID" value="CCG07412.1"/>
    <property type="molecule type" value="Genomic_DNA"/>
</dbReference>
<dbReference type="STRING" id="1150469.RSPPHO_00786"/>
<dbReference type="HOGENOM" id="CLU_1905099_0_0_5"/>
<keyword evidence="1" id="KW-1133">Transmembrane helix</keyword>
<feature type="transmembrane region" description="Helical" evidence="1">
    <location>
        <begin position="59"/>
        <end position="80"/>
    </location>
</feature>